<protein>
    <submittedName>
        <fullName evidence="2">Enoyl-CoA hydratase/isomerase</fullName>
    </submittedName>
</protein>
<evidence type="ECO:0000256" key="1">
    <source>
        <dbReference type="ARBA" id="ARBA00005254"/>
    </source>
</evidence>
<dbReference type="InterPro" id="IPR029045">
    <property type="entry name" value="ClpP/crotonase-like_dom_sf"/>
</dbReference>
<organism evidence="2 3">
    <name type="scientific">Oceanococcus atlanticus</name>
    <dbReference type="NCBI Taxonomy" id="1317117"/>
    <lineage>
        <taxon>Bacteria</taxon>
        <taxon>Pseudomonadati</taxon>
        <taxon>Pseudomonadota</taxon>
        <taxon>Gammaproteobacteria</taxon>
        <taxon>Chromatiales</taxon>
        <taxon>Oceanococcaceae</taxon>
        <taxon>Oceanococcus</taxon>
    </lineage>
</organism>
<reference evidence="2 3" key="1">
    <citation type="submission" date="2013-04" db="EMBL/GenBank/DDBJ databases">
        <title>Oceanococcus atlanticus 22II-S10r2 Genome Sequencing.</title>
        <authorList>
            <person name="Lai Q."/>
            <person name="Li G."/>
            <person name="Shao Z."/>
        </authorList>
    </citation>
    <scope>NUCLEOTIDE SEQUENCE [LARGE SCALE GENOMIC DNA]</scope>
    <source>
        <strain evidence="2 3">22II-S10r2</strain>
    </source>
</reference>
<evidence type="ECO:0000313" key="3">
    <source>
        <dbReference type="Proteomes" id="UP000192342"/>
    </source>
</evidence>
<dbReference type="EMBL" id="AQQV01000001">
    <property type="protein sequence ID" value="ORE88461.1"/>
    <property type="molecule type" value="Genomic_DNA"/>
</dbReference>
<keyword evidence="2" id="KW-0413">Isomerase</keyword>
<dbReference type="CDD" id="cd06558">
    <property type="entry name" value="crotonase-like"/>
    <property type="match status" value="1"/>
</dbReference>
<dbReference type="PANTHER" id="PTHR43149:SF1">
    <property type="entry name" value="DELTA(3,5)-DELTA(2,4)-DIENOYL-COA ISOMERASE, MITOCHONDRIAL"/>
    <property type="match status" value="1"/>
</dbReference>
<dbReference type="Proteomes" id="UP000192342">
    <property type="component" value="Unassembled WGS sequence"/>
</dbReference>
<dbReference type="SUPFAM" id="SSF52096">
    <property type="entry name" value="ClpP/crotonase"/>
    <property type="match status" value="1"/>
</dbReference>
<dbReference type="Gene3D" id="3.90.226.10">
    <property type="entry name" value="2-enoyl-CoA Hydratase, Chain A, domain 1"/>
    <property type="match status" value="1"/>
</dbReference>
<dbReference type="AlphaFoldDB" id="A0A1Y1SGP8"/>
<keyword evidence="3" id="KW-1185">Reference proteome</keyword>
<dbReference type="GO" id="GO:0016853">
    <property type="term" value="F:isomerase activity"/>
    <property type="evidence" value="ECO:0007669"/>
    <property type="project" value="UniProtKB-KW"/>
</dbReference>
<dbReference type="OrthoDB" id="9807606at2"/>
<dbReference type="PANTHER" id="PTHR43149">
    <property type="entry name" value="ENOYL-COA HYDRATASE"/>
    <property type="match status" value="1"/>
</dbReference>
<dbReference type="InterPro" id="IPR001753">
    <property type="entry name" value="Enoyl-CoA_hydra/iso"/>
</dbReference>
<comment type="similarity">
    <text evidence="1">Belongs to the enoyl-CoA hydratase/isomerase family.</text>
</comment>
<gene>
    <name evidence="2" type="ORF">ATO7_01260</name>
</gene>
<sequence length="269" mass="29618">MSDRLDIEIDDQGIATVSLNRPDKRNAIDWPMLRAWIDAQKQLGKTAGLRGVIIRGHGASFCAGLDFAAFGKTPARIVQAFFQPGGRDANLFQQACIGWRQLPVPVAAAIHGHCFGGGIQLALGADFRFARADAEFSLMEAKWGLIPDMSGMITLRELIPIDLAKRLVMTAEVFSGEQARAWNLVTELTDEPEQAARDLLGQIAQRSPDAVAAAKGLLHETWQADDDKALAAERRWQRRLLVGDNQRIAVKRNLAGSDKPFARRRIKSL</sequence>
<comment type="caution">
    <text evidence="2">The sequence shown here is derived from an EMBL/GenBank/DDBJ whole genome shotgun (WGS) entry which is preliminary data.</text>
</comment>
<evidence type="ECO:0000313" key="2">
    <source>
        <dbReference type="EMBL" id="ORE88461.1"/>
    </source>
</evidence>
<dbReference type="RefSeq" id="WP_083559099.1">
    <property type="nucleotide sequence ID" value="NZ_AQQV01000001.1"/>
</dbReference>
<dbReference type="InterPro" id="IPR045002">
    <property type="entry name" value="Ech1-like"/>
</dbReference>
<accession>A0A1Y1SGP8</accession>
<name>A0A1Y1SGP8_9GAMM</name>
<proteinExistence type="inferred from homology"/>
<dbReference type="Pfam" id="PF00378">
    <property type="entry name" value="ECH_1"/>
    <property type="match status" value="1"/>
</dbReference>
<dbReference type="NCBIfam" id="NF005699">
    <property type="entry name" value="PRK07509.1"/>
    <property type="match status" value="1"/>
</dbReference>
<dbReference type="STRING" id="1317117.ATO7_01260"/>